<name>A0A8S9RYI2_BRACR</name>
<organism evidence="2 3">
    <name type="scientific">Brassica cretica</name>
    <name type="common">Mustard</name>
    <dbReference type="NCBI Taxonomy" id="69181"/>
    <lineage>
        <taxon>Eukaryota</taxon>
        <taxon>Viridiplantae</taxon>
        <taxon>Streptophyta</taxon>
        <taxon>Embryophyta</taxon>
        <taxon>Tracheophyta</taxon>
        <taxon>Spermatophyta</taxon>
        <taxon>Magnoliopsida</taxon>
        <taxon>eudicotyledons</taxon>
        <taxon>Gunneridae</taxon>
        <taxon>Pentapetalae</taxon>
        <taxon>rosids</taxon>
        <taxon>malvids</taxon>
        <taxon>Brassicales</taxon>
        <taxon>Brassicaceae</taxon>
        <taxon>Brassiceae</taxon>
        <taxon>Brassica</taxon>
    </lineage>
</organism>
<feature type="region of interest" description="Disordered" evidence="1">
    <location>
        <begin position="51"/>
        <end position="70"/>
    </location>
</feature>
<comment type="caution">
    <text evidence="2">The sequence shown here is derived from an EMBL/GenBank/DDBJ whole genome shotgun (WGS) entry which is preliminary data.</text>
</comment>
<proteinExistence type="predicted"/>
<evidence type="ECO:0000256" key="1">
    <source>
        <dbReference type="SAM" id="MobiDB-lite"/>
    </source>
</evidence>
<reference evidence="2" key="1">
    <citation type="submission" date="2019-12" db="EMBL/GenBank/DDBJ databases">
        <title>Genome sequencing and annotation of Brassica cretica.</title>
        <authorList>
            <person name="Studholme D.J."/>
            <person name="Sarris P."/>
        </authorList>
    </citation>
    <scope>NUCLEOTIDE SEQUENCE</scope>
    <source>
        <strain evidence="2">PFS-109/04</strain>
        <tissue evidence="2">Leaf</tissue>
    </source>
</reference>
<evidence type="ECO:0000313" key="2">
    <source>
        <dbReference type="EMBL" id="KAF3585887.1"/>
    </source>
</evidence>
<evidence type="ECO:0000313" key="3">
    <source>
        <dbReference type="Proteomes" id="UP000712600"/>
    </source>
</evidence>
<feature type="compositionally biased region" description="Polar residues" evidence="1">
    <location>
        <begin position="58"/>
        <end position="70"/>
    </location>
</feature>
<dbReference type="EMBL" id="QGKX02000088">
    <property type="protein sequence ID" value="KAF3585887.1"/>
    <property type="molecule type" value="Genomic_DNA"/>
</dbReference>
<gene>
    <name evidence="2" type="ORF">F2Q69_00030634</name>
</gene>
<protein>
    <submittedName>
        <fullName evidence="2">Uncharacterized protein</fullName>
    </submittedName>
</protein>
<sequence length="70" mass="8044">MSSSEDKCEVSKDKHEDRGKMEYFREVINLTEGRKGKEKTTSRGVYKNVEVEDAEGDSFSTQSKTLHLEQ</sequence>
<accession>A0A8S9RYI2</accession>
<dbReference type="AlphaFoldDB" id="A0A8S9RYI2"/>
<dbReference type="Proteomes" id="UP000712600">
    <property type="component" value="Unassembled WGS sequence"/>
</dbReference>